<dbReference type="Pfam" id="PF00707">
    <property type="entry name" value="IF3_C"/>
    <property type="match status" value="1"/>
</dbReference>
<dbReference type="Pfam" id="PF05198">
    <property type="entry name" value="IF3_N"/>
    <property type="match status" value="1"/>
</dbReference>
<dbReference type="InterPro" id="IPR036788">
    <property type="entry name" value="T_IF-3_C_sf"/>
</dbReference>
<dbReference type="InterPro" id="IPR036787">
    <property type="entry name" value="T_IF-3_N_sf"/>
</dbReference>
<feature type="domain" description="Translation initiation factor 3 C-terminal" evidence="5">
    <location>
        <begin position="80"/>
        <end position="164"/>
    </location>
</feature>
<dbReference type="GO" id="GO:0003743">
    <property type="term" value="F:translation initiation factor activity"/>
    <property type="evidence" value="ECO:0007669"/>
    <property type="project" value="UniProtKB-UniRule"/>
</dbReference>
<dbReference type="InterPro" id="IPR001288">
    <property type="entry name" value="Translation_initiation_fac_3"/>
</dbReference>
<dbReference type="SUPFAM" id="SSF54364">
    <property type="entry name" value="Translation initiation factor IF3, N-terminal domain"/>
    <property type="match status" value="1"/>
</dbReference>
<evidence type="ECO:0000256" key="4">
    <source>
        <dbReference type="NCBIfam" id="TIGR00168"/>
    </source>
</evidence>
<evidence type="ECO:0000313" key="7">
    <source>
        <dbReference type="EMBL" id="BBA85127.1"/>
    </source>
</evidence>
<dbReference type="InterPro" id="IPR019814">
    <property type="entry name" value="Translation_initiation_fac_3_N"/>
</dbReference>
<accession>A0A2Z5T411</accession>
<dbReference type="PANTHER" id="PTHR10938:SF0">
    <property type="entry name" value="TRANSLATION INITIATION FACTOR IF-3, MITOCHONDRIAL"/>
    <property type="match status" value="1"/>
</dbReference>
<sequence>MKFSKKNISENKIIRLIDFDGKQIGLIDKNKAIIKAKEKKLDLILLNPNLNPAVYKIGDYGKHIYNKSKNIKNIKNKNILKEIKMNLNIKEYDYNIKLNKIIFFLKKGNKVKITIKIKGREIVHKNIGIEIIKKICKSCENIAIIENKIKISVNKEMNLNLIPKKKCTN</sequence>
<evidence type="ECO:0000256" key="1">
    <source>
        <dbReference type="ARBA" id="ARBA00005439"/>
    </source>
</evidence>
<gene>
    <name evidence="7" type="primary">infC</name>
    <name evidence="7" type="ORF">NARRFE1_01920</name>
</gene>
<dbReference type="RefSeq" id="WP_148708474.1">
    <property type="nucleotide sequence ID" value="NZ_AP018161.1"/>
</dbReference>
<dbReference type="Proteomes" id="UP000289537">
    <property type="component" value="Chromosome"/>
</dbReference>
<name>A0A2Z5T411_9GAMM</name>
<keyword evidence="8" id="KW-1185">Reference proteome</keyword>
<feature type="domain" description="Translation initiation factor 3 N-terminal" evidence="6">
    <location>
        <begin position="11"/>
        <end position="72"/>
    </location>
</feature>
<dbReference type="GO" id="GO:0005737">
    <property type="term" value="C:cytoplasm"/>
    <property type="evidence" value="ECO:0007669"/>
    <property type="project" value="UniProtKB-ARBA"/>
</dbReference>
<reference evidence="7 8" key="1">
    <citation type="journal article" date="2017" name="Proc. Natl. Acad. Sci. U.S.A.">
        <title>Small genome symbiont underlies cuticle hardness in beetles.</title>
        <authorList>
            <person name="Anbutsu H."/>
            <person name="Moriyama M."/>
            <person name="Nikoh N."/>
            <person name="Hosokawa T."/>
            <person name="Futahashi R."/>
            <person name="Tanahashi M."/>
            <person name="Meng X.Y."/>
            <person name="Kuriwada T."/>
            <person name="Mori N."/>
            <person name="Oshima K."/>
            <person name="Hattori M."/>
            <person name="Fujie M."/>
            <person name="Satoh N."/>
            <person name="Maeda T."/>
            <person name="Shigenobu S."/>
            <person name="Koga R."/>
            <person name="Fukatsu T."/>
        </authorList>
    </citation>
    <scope>NUCLEOTIDE SEQUENCE [LARGE SCALE GENOMIC DNA]</scope>
    <source>
        <strain evidence="7">NARRFE1</strain>
    </source>
</reference>
<dbReference type="GO" id="GO:0032790">
    <property type="term" value="P:ribosome disassembly"/>
    <property type="evidence" value="ECO:0007669"/>
    <property type="project" value="TreeGrafter"/>
</dbReference>
<dbReference type="KEGG" id="eor:NARRFE1_01920"/>
<dbReference type="NCBIfam" id="TIGR00168">
    <property type="entry name" value="infC"/>
    <property type="match status" value="1"/>
</dbReference>
<evidence type="ECO:0000313" key="8">
    <source>
        <dbReference type="Proteomes" id="UP000289537"/>
    </source>
</evidence>
<evidence type="ECO:0000256" key="2">
    <source>
        <dbReference type="ARBA" id="ARBA00022540"/>
    </source>
</evidence>
<dbReference type="AlphaFoldDB" id="A0A2Z5T411"/>
<dbReference type="Gene3D" id="3.30.110.10">
    <property type="entry name" value="Translation initiation factor 3 (IF-3), C-terminal domain"/>
    <property type="match status" value="1"/>
</dbReference>
<dbReference type="PANTHER" id="PTHR10938">
    <property type="entry name" value="TRANSLATION INITIATION FACTOR IF-3"/>
    <property type="match status" value="1"/>
</dbReference>
<dbReference type="SUPFAM" id="SSF55200">
    <property type="entry name" value="Translation initiation factor IF3, C-terminal domain"/>
    <property type="match status" value="1"/>
</dbReference>
<evidence type="ECO:0000259" key="6">
    <source>
        <dbReference type="Pfam" id="PF05198"/>
    </source>
</evidence>
<dbReference type="Gene3D" id="3.10.20.80">
    <property type="entry name" value="Translation initiation factor 3 (IF-3), N-terminal domain"/>
    <property type="match status" value="1"/>
</dbReference>
<evidence type="ECO:0000256" key="3">
    <source>
        <dbReference type="ARBA" id="ARBA00022917"/>
    </source>
</evidence>
<dbReference type="EMBL" id="AP018161">
    <property type="protein sequence ID" value="BBA85127.1"/>
    <property type="molecule type" value="Genomic_DNA"/>
</dbReference>
<evidence type="ECO:0000259" key="5">
    <source>
        <dbReference type="Pfam" id="PF00707"/>
    </source>
</evidence>
<organism evidence="7 8">
    <name type="scientific">endosymbiont of Rhynchophorus ferrugineus</name>
    <dbReference type="NCBI Taxonomy" id="1972133"/>
    <lineage>
        <taxon>Bacteria</taxon>
        <taxon>Pseudomonadati</taxon>
        <taxon>Pseudomonadota</taxon>
        <taxon>Gammaproteobacteria</taxon>
        <taxon>Candidatus Nardonella</taxon>
    </lineage>
</organism>
<comment type="similarity">
    <text evidence="1">Belongs to the IF-3 family.</text>
</comment>
<protein>
    <recommendedName>
        <fullName evidence="4">Translation initiation factor IF-3</fullName>
    </recommendedName>
</protein>
<keyword evidence="2 7" id="KW-0396">Initiation factor</keyword>
<dbReference type="GO" id="GO:0043022">
    <property type="term" value="F:ribosome binding"/>
    <property type="evidence" value="ECO:0007669"/>
    <property type="project" value="TreeGrafter"/>
</dbReference>
<dbReference type="InterPro" id="IPR019815">
    <property type="entry name" value="Translation_initiation_fac_3_C"/>
</dbReference>
<keyword evidence="3" id="KW-0648">Protein biosynthesis</keyword>
<proteinExistence type="inferred from homology"/>